<protein>
    <submittedName>
        <fullName evidence="1">Uncharacterized protein</fullName>
    </submittedName>
</protein>
<accession>A0ABU3RL19</accession>
<dbReference type="RefSeq" id="WP_315954960.1">
    <property type="nucleotide sequence ID" value="NZ_JAWCUD010000012.1"/>
</dbReference>
<comment type="caution">
    <text evidence="1">The sequence shown here is derived from an EMBL/GenBank/DDBJ whole genome shotgun (WGS) entry which is preliminary data.</text>
</comment>
<evidence type="ECO:0000313" key="2">
    <source>
        <dbReference type="Proteomes" id="UP001260980"/>
    </source>
</evidence>
<organism evidence="1 2">
    <name type="scientific">Paenibacillus violae</name>
    <dbReference type="NCBI Taxonomy" id="3077234"/>
    <lineage>
        <taxon>Bacteria</taxon>
        <taxon>Bacillati</taxon>
        <taxon>Bacillota</taxon>
        <taxon>Bacilli</taxon>
        <taxon>Bacillales</taxon>
        <taxon>Paenibacillaceae</taxon>
        <taxon>Paenibacillus</taxon>
    </lineage>
</organism>
<evidence type="ECO:0000313" key="1">
    <source>
        <dbReference type="EMBL" id="MDU0204995.1"/>
    </source>
</evidence>
<reference evidence="1 2" key="1">
    <citation type="submission" date="2023-10" db="EMBL/GenBank/DDBJ databases">
        <title>Paenibacillus strain PFR10 Genome sequencing and assembly.</title>
        <authorList>
            <person name="Kim I."/>
        </authorList>
    </citation>
    <scope>NUCLEOTIDE SEQUENCE [LARGE SCALE GENOMIC DNA]</scope>
    <source>
        <strain evidence="1 2">PFR10</strain>
    </source>
</reference>
<name>A0ABU3RL19_9BACL</name>
<gene>
    <name evidence="1" type="ORF">RQP52_28325</name>
</gene>
<proteinExistence type="predicted"/>
<dbReference type="Proteomes" id="UP001260980">
    <property type="component" value="Unassembled WGS sequence"/>
</dbReference>
<dbReference type="EMBL" id="JAWCUD010000012">
    <property type="protein sequence ID" value="MDU0204995.1"/>
    <property type="molecule type" value="Genomic_DNA"/>
</dbReference>
<sequence length="107" mass="12318">MSISPEKKVRAKTVQKVVILLQDQDATGRVYVRIEGGLKSREAMVEAIKRLDGGLIYADEDCTQLIDSEYIEVFRKRGSARREEEEFTFLIDREYAEDYVVSAKIIK</sequence>
<keyword evidence="2" id="KW-1185">Reference proteome</keyword>